<evidence type="ECO:0008006" key="7">
    <source>
        <dbReference type="Google" id="ProtNLM"/>
    </source>
</evidence>
<proteinExistence type="predicted"/>
<feature type="chain" id="PRO_5003888119" description="RND efflux pump membrane fusion protein barrel-sandwich domain-containing protein" evidence="4">
    <location>
        <begin position="23"/>
        <end position="304"/>
    </location>
</feature>
<evidence type="ECO:0000256" key="2">
    <source>
        <dbReference type="ARBA" id="ARBA00023054"/>
    </source>
</evidence>
<feature type="signal peptide" evidence="4">
    <location>
        <begin position="1"/>
        <end position="22"/>
    </location>
</feature>
<name>K5ZLH8_9BACT</name>
<protein>
    <recommendedName>
        <fullName evidence="7">RND efflux pump membrane fusion protein barrel-sandwich domain-containing protein</fullName>
    </recommendedName>
</protein>
<dbReference type="Gene3D" id="2.40.30.170">
    <property type="match status" value="1"/>
</dbReference>
<comment type="caution">
    <text evidence="5">The sequence shown here is derived from an EMBL/GenBank/DDBJ whole genome shotgun (WGS) entry which is preliminary data.</text>
</comment>
<dbReference type="PANTHER" id="PTHR32347:SF23">
    <property type="entry name" value="BLL5650 PROTEIN"/>
    <property type="match status" value="1"/>
</dbReference>
<dbReference type="AlphaFoldDB" id="K5ZLH8"/>
<dbReference type="EMBL" id="AGZO01000023">
    <property type="protein sequence ID" value="EKN12150.1"/>
    <property type="molecule type" value="Genomic_DNA"/>
</dbReference>
<dbReference type="Gene3D" id="2.40.50.100">
    <property type="match status" value="1"/>
</dbReference>
<evidence type="ECO:0000256" key="1">
    <source>
        <dbReference type="ARBA" id="ARBA00004196"/>
    </source>
</evidence>
<dbReference type="OrthoDB" id="9778236at2"/>
<sequence>MKKNMKRLNSYTLIATALLSLAACNRGDGDFDATGTFEATEILVSSEANGKIMELNIEEGDRLDAGALIGYVDSTQLYLMKMQLSAGLRSVDIRKPDIRKQIAALEQQIATARTEQQRMENLVKAKAGNQKQVDDIVNNIKYLQKQLDAQYSTLNKTTGGADAEAEGILYQIMQLDDQLQKSRIVNPQAGTVLVKYAEPGEVTAAGKPLYKIADTDLLYLRAYITSDQLSTLKQGQTVRVFADYGENDRREYPGTITWISDKSEFTPKGIQTKDERANLVYAIKIAVKNDGYLKIGQYGETVFE</sequence>
<accession>K5ZLH8</accession>
<organism evidence="5 6">
    <name type="scientific">Parabacteroides goldsteinii CL02T12C30</name>
    <dbReference type="NCBI Taxonomy" id="999418"/>
    <lineage>
        <taxon>Bacteria</taxon>
        <taxon>Pseudomonadati</taxon>
        <taxon>Bacteroidota</taxon>
        <taxon>Bacteroidia</taxon>
        <taxon>Bacteroidales</taxon>
        <taxon>Tannerellaceae</taxon>
        <taxon>Parabacteroides</taxon>
    </lineage>
</organism>
<dbReference type="HOGENOM" id="CLU_018816_6_3_10"/>
<keyword evidence="4" id="KW-0732">Signal</keyword>
<dbReference type="PANTHER" id="PTHR32347">
    <property type="entry name" value="EFFLUX SYSTEM COMPONENT YKNX-RELATED"/>
    <property type="match status" value="1"/>
</dbReference>
<evidence type="ECO:0000256" key="3">
    <source>
        <dbReference type="SAM" id="Coils"/>
    </source>
</evidence>
<feature type="coiled-coil region" evidence="3">
    <location>
        <begin position="95"/>
        <end position="122"/>
    </location>
</feature>
<dbReference type="PATRIC" id="fig|999418.3.peg.3381"/>
<dbReference type="Proteomes" id="UP000006330">
    <property type="component" value="Unassembled WGS sequence"/>
</dbReference>
<reference evidence="5 6" key="1">
    <citation type="submission" date="2012-02" db="EMBL/GenBank/DDBJ databases">
        <title>The Genome Sequence of Parabacteroides goldsteinii CL02T12C30.</title>
        <authorList>
            <consortium name="The Broad Institute Genome Sequencing Platform"/>
            <person name="Earl A."/>
            <person name="Ward D."/>
            <person name="Feldgarden M."/>
            <person name="Gevers D."/>
            <person name="Zitomersky N.L."/>
            <person name="Coyne M.J."/>
            <person name="Comstock L.E."/>
            <person name="Young S.K."/>
            <person name="Zeng Q."/>
            <person name="Gargeya S."/>
            <person name="Fitzgerald M."/>
            <person name="Haas B."/>
            <person name="Abouelleil A."/>
            <person name="Alvarado L."/>
            <person name="Arachchi H.M."/>
            <person name="Berlin A."/>
            <person name="Chapman S.B."/>
            <person name="Gearin G."/>
            <person name="Goldberg J."/>
            <person name="Griggs A."/>
            <person name="Gujja S."/>
            <person name="Hansen M."/>
            <person name="Heiman D."/>
            <person name="Howarth C."/>
            <person name="Larimer J."/>
            <person name="Lui A."/>
            <person name="MacDonald P.J.P."/>
            <person name="McCowen C."/>
            <person name="Montmayeur A."/>
            <person name="Murphy C."/>
            <person name="Neiman D."/>
            <person name="Pearson M."/>
            <person name="Priest M."/>
            <person name="Roberts A."/>
            <person name="Saif S."/>
            <person name="Shea T."/>
            <person name="Sisk P."/>
            <person name="Stolte C."/>
            <person name="Sykes S."/>
            <person name="Wortman J."/>
            <person name="Nusbaum C."/>
            <person name="Birren B."/>
        </authorList>
    </citation>
    <scope>NUCLEOTIDE SEQUENCE [LARGE SCALE GENOMIC DNA]</scope>
    <source>
        <strain evidence="5 6">CL02T12C30</strain>
    </source>
</reference>
<evidence type="ECO:0000313" key="6">
    <source>
        <dbReference type="Proteomes" id="UP000006330"/>
    </source>
</evidence>
<keyword evidence="2 3" id="KW-0175">Coiled coil</keyword>
<dbReference type="GO" id="GO:0030313">
    <property type="term" value="C:cell envelope"/>
    <property type="evidence" value="ECO:0007669"/>
    <property type="project" value="UniProtKB-SubCell"/>
</dbReference>
<evidence type="ECO:0000256" key="4">
    <source>
        <dbReference type="SAM" id="SignalP"/>
    </source>
</evidence>
<gene>
    <name evidence="5" type="ORF">HMPREF1076_03315</name>
</gene>
<dbReference type="InterPro" id="IPR050465">
    <property type="entry name" value="UPF0194_transport"/>
</dbReference>
<evidence type="ECO:0000313" key="5">
    <source>
        <dbReference type="EMBL" id="EKN12150.1"/>
    </source>
</evidence>
<dbReference type="SUPFAM" id="SSF111369">
    <property type="entry name" value="HlyD-like secretion proteins"/>
    <property type="match status" value="1"/>
</dbReference>
<comment type="subcellular location">
    <subcellularLocation>
        <location evidence="1">Cell envelope</location>
    </subcellularLocation>
</comment>
<dbReference type="PROSITE" id="PS51257">
    <property type="entry name" value="PROKAR_LIPOPROTEIN"/>
    <property type="match status" value="1"/>
</dbReference>